<evidence type="ECO:0000256" key="1">
    <source>
        <dbReference type="SAM" id="SignalP"/>
    </source>
</evidence>
<dbReference type="EMBL" id="MU842920">
    <property type="protein sequence ID" value="KAK2026185.1"/>
    <property type="molecule type" value="Genomic_DNA"/>
</dbReference>
<gene>
    <name evidence="2" type="ORF">LX32DRAFT_654909</name>
</gene>
<accession>A0AAD9HC96</accession>
<feature type="chain" id="PRO_5042169214" evidence="1">
    <location>
        <begin position="18"/>
        <end position="149"/>
    </location>
</feature>
<comment type="caution">
    <text evidence="2">The sequence shown here is derived from an EMBL/GenBank/DDBJ whole genome shotgun (WGS) entry which is preliminary data.</text>
</comment>
<dbReference type="AlphaFoldDB" id="A0AAD9HC96"/>
<reference evidence="2" key="1">
    <citation type="submission" date="2021-06" db="EMBL/GenBank/DDBJ databases">
        <title>Comparative genomics, transcriptomics and evolutionary studies reveal genomic signatures of adaptation to plant cell wall in hemibiotrophic fungi.</title>
        <authorList>
            <consortium name="DOE Joint Genome Institute"/>
            <person name="Baroncelli R."/>
            <person name="Diaz J.F."/>
            <person name="Benocci T."/>
            <person name="Peng M."/>
            <person name="Battaglia E."/>
            <person name="Haridas S."/>
            <person name="Andreopoulos W."/>
            <person name="Labutti K."/>
            <person name="Pangilinan J."/>
            <person name="Floch G.L."/>
            <person name="Makela M.R."/>
            <person name="Henrissat B."/>
            <person name="Grigoriev I.V."/>
            <person name="Crouch J.A."/>
            <person name="De Vries R.P."/>
            <person name="Sukno S.A."/>
            <person name="Thon M.R."/>
        </authorList>
    </citation>
    <scope>NUCLEOTIDE SEQUENCE</scope>
    <source>
        <strain evidence="2">MAFF235873</strain>
    </source>
</reference>
<keyword evidence="3" id="KW-1185">Reference proteome</keyword>
<organism evidence="2 3">
    <name type="scientific">Colletotrichum zoysiae</name>
    <dbReference type="NCBI Taxonomy" id="1216348"/>
    <lineage>
        <taxon>Eukaryota</taxon>
        <taxon>Fungi</taxon>
        <taxon>Dikarya</taxon>
        <taxon>Ascomycota</taxon>
        <taxon>Pezizomycotina</taxon>
        <taxon>Sordariomycetes</taxon>
        <taxon>Hypocreomycetidae</taxon>
        <taxon>Glomerellales</taxon>
        <taxon>Glomerellaceae</taxon>
        <taxon>Colletotrichum</taxon>
        <taxon>Colletotrichum graminicola species complex</taxon>
    </lineage>
</organism>
<evidence type="ECO:0000313" key="2">
    <source>
        <dbReference type="EMBL" id="KAK2026185.1"/>
    </source>
</evidence>
<keyword evidence="1" id="KW-0732">Signal</keyword>
<evidence type="ECO:0000313" key="3">
    <source>
        <dbReference type="Proteomes" id="UP001232148"/>
    </source>
</evidence>
<proteinExistence type="predicted"/>
<name>A0AAD9HC96_9PEZI</name>
<dbReference type="Proteomes" id="UP001232148">
    <property type="component" value="Unassembled WGS sequence"/>
</dbReference>
<sequence>MQFSLTFFVAGLASAAAVVVQQRAGPDCATVTPYLAPACVITGVATKLVCPFPLMPLTAGECQDVTTDCPVHPPTSFFAQLDRPTASTCRVSVYPNFGCTGNPVDSGTLLGTKKTECIEAPYFGKALDGGVLSSTVFPFGFKSLQLICS</sequence>
<feature type="signal peptide" evidence="1">
    <location>
        <begin position="1"/>
        <end position="17"/>
    </location>
</feature>
<protein>
    <submittedName>
        <fullName evidence="2">Uncharacterized protein</fullName>
    </submittedName>
</protein>